<name>A0ABQ5K3L7_9EUKA</name>
<evidence type="ECO:0000256" key="7">
    <source>
        <dbReference type="ARBA" id="ARBA00023136"/>
    </source>
</evidence>
<feature type="region of interest" description="Disordered" evidence="8">
    <location>
        <begin position="1"/>
        <end position="27"/>
    </location>
</feature>
<keyword evidence="9" id="KW-0812">Transmembrane</keyword>
<comment type="subcellular location">
    <subcellularLocation>
        <location evidence="2">Cytoplasm</location>
    </subcellularLocation>
    <subcellularLocation>
        <location evidence="1">Endomembrane system</location>
    </subcellularLocation>
</comment>
<dbReference type="Proteomes" id="UP001057375">
    <property type="component" value="Unassembled WGS sequence"/>
</dbReference>
<evidence type="ECO:0000256" key="4">
    <source>
        <dbReference type="ARBA" id="ARBA00022723"/>
    </source>
</evidence>
<keyword evidence="12" id="KW-1185">Reference proteome</keyword>
<dbReference type="PANTHER" id="PTHR46735:SF6">
    <property type="entry name" value="EF-HAND DOMAIN-CONTAINING PROTEIN"/>
    <property type="match status" value="1"/>
</dbReference>
<keyword evidence="7 9" id="KW-0472">Membrane</keyword>
<evidence type="ECO:0000256" key="5">
    <source>
        <dbReference type="ARBA" id="ARBA00022737"/>
    </source>
</evidence>
<gene>
    <name evidence="11" type="ORF">ADUPG1_013625</name>
</gene>
<sequence>MFRRGFGGPPRHHHHHHHHPPPGRGLGGFLAGMATVAAGAAVAGLVVKSLNPPRHMSKTQSQSYSQYHSTTTQWMGAQYGSVISTQEAQIQQRFVALDTDRSGFVDEGEISRGFANNGRVLPLATARKLIRLFDQGLSNGVVGIAEFKYLDAFINSIRMAFASCDPHRTGRIAYAQLSSVLQAQGFMMTPDMLLALQLGWDREKMGSVEYFDVIDCAVTLALCKTLYLRNQAQLGMTFDRYVIMMISFV</sequence>
<dbReference type="PROSITE" id="PS50222">
    <property type="entry name" value="EF_HAND_2"/>
    <property type="match status" value="1"/>
</dbReference>
<dbReference type="InterPro" id="IPR011992">
    <property type="entry name" value="EF-hand-dom_pair"/>
</dbReference>
<evidence type="ECO:0000256" key="8">
    <source>
        <dbReference type="SAM" id="MobiDB-lite"/>
    </source>
</evidence>
<organism evidence="11 12">
    <name type="scientific">Aduncisulcus paluster</name>
    <dbReference type="NCBI Taxonomy" id="2918883"/>
    <lineage>
        <taxon>Eukaryota</taxon>
        <taxon>Metamonada</taxon>
        <taxon>Carpediemonas-like organisms</taxon>
        <taxon>Aduncisulcus</taxon>
    </lineage>
</organism>
<feature type="transmembrane region" description="Helical" evidence="9">
    <location>
        <begin position="26"/>
        <end position="47"/>
    </location>
</feature>
<dbReference type="PROSITE" id="PS00018">
    <property type="entry name" value="EF_HAND_1"/>
    <property type="match status" value="1"/>
</dbReference>
<accession>A0ABQ5K3L7</accession>
<evidence type="ECO:0000256" key="6">
    <source>
        <dbReference type="ARBA" id="ARBA00022837"/>
    </source>
</evidence>
<evidence type="ECO:0000256" key="3">
    <source>
        <dbReference type="ARBA" id="ARBA00022490"/>
    </source>
</evidence>
<dbReference type="Gene3D" id="1.10.238.10">
    <property type="entry name" value="EF-hand"/>
    <property type="match status" value="1"/>
</dbReference>
<dbReference type="InterPro" id="IPR018247">
    <property type="entry name" value="EF_Hand_1_Ca_BS"/>
</dbReference>
<keyword evidence="3" id="KW-0963">Cytoplasm</keyword>
<feature type="domain" description="EF-hand" evidence="10">
    <location>
        <begin position="85"/>
        <end position="120"/>
    </location>
</feature>
<evidence type="ECO:0000259" key="10">
    <source>
        <dbReference type="PROSITE" id="PS50222"/>
    </source>
</evidence>
<protein>
    <recommendedName>
        <fullName evidence="10">EF-hand domain-containing protein</fullName>
    </recommendedName>
</protein>
<feature type="compositionally biased region" description="Basic residues" evidence="8">
    <location>
        <begin position="10"/>
        <end position="21"/>
    </location>
</feature>
<evidence type="ECO:0000313" key="12">
    <source>
        <dbReference type="Proteomes" id="UP001057375"/>
    </source>
</evidence>
<keyword evidence="4" id="KW-0479">Metal-binding</keyword>
<evidence type="ECO:0000313" key="11">
    <source>
        <dbReference type="EMBL" id="GKT27120.1"/>
    </source>
</evidence>
<evidence type="ECO:0000256" key="9">
    <source>
        <dbReference type="SAM" id="Phobius"/>
    </source>
</evidence>
<proteinExistence type="predicted"/>
<keyword evidence="5" id="KW-0677">Repeat</keyword>
<dbReference type="InterPro" id="IPR002048">
    <property type="entry name" value="EF_hand_dom"/>
</dbReference>
<dbReference type="EMBL" id="BQXS01012705">
    <property type="protein sequence ID" value="GKT27120.1"/>
    <property type="molecule type" value="Genomic_DNA"/>
</dbReference>
<evidence type="ECO:0000256" key="2">
    <source>
        <dbReference type="ARBA" id="ARBA00004496"/>
    </source>
</evidence>
<dbReference type="PANTHER" id="PTHR46735">
    <property type="entry name" value="CALPAIN, SMALL SUBUNIT 1 A-RELATED"/>
    <property type="match status" value="1"/>
</dbReference>
<keyword evidence="9" id="KW-1133">Transmembrane helix</keyword>
<reference evidence="11" key="1">
    <citation type="submission" date="2022-03" db="EMBL/GenBank/DDBJ databases">
        <title>Draft genome sequence of Aduncisulcus paluster, a free-living microaerophilic Fornicata.</title>
        <authorList>
            <person name="Yuyama I."/>
            <person name="Kume K."/>
            <person name="Tamura T."/>
            <person name="Inagaki Y."/>
            <person name="Hashimoto T."/>
        </authorList>
    </citation>
    <scope>NUCLEOTIDE SEQUENCE</scope>
    <source>
        <strain evidence="11">NY0171</strain>
    </source>
</reference>
<keyword evidence="6" id="KW-0106">Calcium</keyword>
<comment type="caution">
    <text evidence="11">The sequence shown here is derived from an EMBL/GenBank/DDBJ whole genome shotgun (WGS) entry which is preliminary data.</text>
</comment>
<evidence type="ECO:0000256" key="1">
    <source>
        <dbReference type="ARBA" id="ARBA00004308"/>
    </source>
</evidence>
<dbReference type="SUPFAM" id="SSF47473">
    <property type="entry name" value="EF-hand"/>
    <property type="match status" value="1"/>
</dbReference>